<evidence type="ECO:0000313" key="2">
    <source>
        <dbReference type="Proteomes" id="UP001341840"/>
    </source>
</evidence>
<evidence type="ECO:0000313" key="1">
    <source>
        <dbReference type="EMBL" id="MED6118906.1"/>
    </source>
</evidence>
<protein>
    <submittedName>
        <fullName evidence="1">Uncharacterized protein</fullName>
    </submittedName>
</protein>
<dbReference type="Proteomes" id="UP001341840">
    <property type="component" value="Unassembled WGS sequence"/>
</dbReference>
<proteinExistence type="predicted"/>
<reference evidence="1 2" key="1">
    <citation type="journal article" date="2023" name="Plants (Basel)">
        <title>Bridging the Gap: Combining Genomics and Transcriptomics Approaches to Understand Stylosanthes scabra, an Orphan Legume from the Brazilian Caatinga.</title>
        <authorList>
            <person name="Ferreira-Neto J.R.C."/>
            <person name="da Silva M.D."/>
            <person name="Binneck E."/>
            <person name="de Melo N.F."/>
            <person name="da Silva R.H."/>
            <person name="de Melo A.L.T.M."/>
            <person name="Pandolfi V."/>
            <person name="Bustamante F.O."/>
            <person name="Brasileiro-Vidal A.C."/>
            <person name="Benko-Iseppon A.M."/>
        </authorList>
    </citation>
    <scope>NUCLEOTIDE SEQUENCE [LARGE SCALE GENOMIC DNA]</scope>
    <source>
        <tissue evidence="1">Leaves</tissue>
    </source>
</reference>
<accession>A0ABU6R3D4</accession>
<name>A0ABU6R3D4_9FABA</name>
<comment type="caution">
    <text evidence="1">The sequence shown here is derived from an EMBL/GenBank/DDBJ whole genome shotgun (WGS) entry which is preliminary data.</text>
</comment>
<gene>
    <name evidence="1" type="ORF">PIB30_007068</name>
</gene>
<sequence>METPLLPPSSFSAAVIRSLSSCALPSSRIMSSLSLHYLWDLLHHRRQFELNGGREEVIVVEAESLPGLTTGVAKTHLRHCWHRCHYSLQLTPPKICNQSLIVVGGGVFWIDGELLAMIIAFQC</sequence>
<organism evidence="1 2">
    <name type="scientific">Stylosanthes scabra</name>
    <dbReference type="NCBI Taxonomy" id="79078"/>
    <lineage>
        <taxon>Eukaryota</taxon>
        <taxon>Viridiplantae</taxon>
        <taxon>Streptophyta</taxon>
        <taxon>Embryophyta</taxon>
        <taxon>Tracheophyta</taxon>
        <taxon>Spermatophyta</taxon>
        <taxon>Magnoliopsida</taxon>
        <taxon>eudicotyledons</taxon>
        <taxon>Gunneridae</taxon>
        <taxon>Pentapetalae</taxon>
        <taxon>rosids</taxon>
        <taxon>fabids</taxon>
        <taxon>Fabales</taxon>
        <taxon>Fabaceae</taxon>
        <taxon>Papilionoideae</taxon>
        <taxon>50 kb inversion clade</taxon>
        <taxon>dalbergioids sensu lato</taxon>
        <taxon>Dalbergieae</taxon>
        <taxon>Pterocarpus clade</taxon>
        <taxon>Stylosanthes</taxon>
    </lineage>
</organism>
<keyword evidence="2" id="KW-1185">Reference proteome</keyword>
<dbReference type="EMBL" id="JASCZI010030223">
    <property type="protein sequence ID" value="MED6118906.1"/>
    <property type="molecule type" value="Genomic_DNA"/>
</dbReference>